<evidence type="ECO:0000313" key="2">
    <source>
        <dbReference type="Proteomes" id="UP000294933"/>
    </source>
</evidence>
<dbReference type="VEuPathDB" id="FungiDB:BD410DRAFT_810009"/>
<name>A0A4Y7PFD4_9AGAM</name>
<dbReference type="EMBL" id="ML170394">
    <property type="protein sequence ID" value="TDL14087.1"/>
    <property type="molecule type" value="Genomic_DNA"/>
</dbReference>
<evidence type="ECO:0000313" key="1">
    <source>
        <dbReference type="EMBL" id="TDL14087.1"/>
    </source>
</evidence>
<dbReference type="AlphaFoldDB" id="A0A4Y7PFD4"/>
<organism evidence="1 2">
    <name type="scientific">Rickenella mellea</name>
    <dbReference type="NCBI Taxonomy" id="50990"/>
    <lineage>
        <taxon>Eukaryota</taxon>
        <taxon>Fungi</taxon>
        <taxon>Dikarya</taxon>
        <taxon>Basidiomycota</taxon>
        <taxon>Agaricomycotina</taxon>
        <taxon>Agaricomycetes</taxon>
        <taxon>Hymenochaetales</taxon>
        <taxon>Rickenellaceae</taxon>
        <taxon>Rickenella</taxon>
    </lineage>
</organism>
<gene>
    <name evidence="1" type="ORF">BD410DRAFT_810009</name>
</gene>
<proteinExistence type="predicted"/>
<keyword evidence="2" id="KW-1185">Reference proteome</keyword>
<protein>
    <submittedName>
        <fullName evidence="1">Uncharacterized protein</fullName>
    </submittedName>
</protein>
<reference evidence="1 2" key="1">
    <citation type="submission" date="2018-06" db="EMBL/GenBank/DDBJ databases">
        <title>A transcriptomic atlas of mushroom development highlights an independent origin of complex multicellularity.</title>
        <authorList>
            <consortium name="DOE Joint Genome Institute"/>
            <person name="Krizsan K."/>
            <person name="Almasi E."/>
            <person name="Merenyi Z."/>
            <person name="Sahu N."/>
            <person name="Viragh M."/>
            <person name="Koszo T."/>
            <person name="Mondo S."/>
            <person name="Kiss B."/>
            <person name="Balint B."/>
            <person name="Kues U."/>
            <person name="Barry K."/>
            <person name="Hegedus J.C."/>
            <person name="Henrissat B."/>
            <person name="Johnson J."/>
            <person name="Lipzen A."/>
            <person name="Ohm R."/>
            <person name="Nagy I."/>
            <person name="Pangilinan J."/>
            <person name="Yan J."/>
            <person name="Xiong Y."/>
            <person name="Grigoriev I.V."/>
            <person name="Hibbett D.S."/>
            <person name="Nagy L.G."/>
        </authorList>
    </citation>
    <scope>NUCLEOTIDE SEQUENCE [LARGE SCALE GENOMIC DNA]</scope>
    <source>
        <strain evidence="1 2">SZMC22713</strain>
    </source>
</reference>
<accession>A0A4Y7PFD4</accession>
<dbReference type="Proteomes" id="UP000294933">
    <property type="component" value="Unassembled WGS sequence"/>
</dbReference>
<sequence length="202" mass="22843">MTTIAELVQDAKNEISNVKNIYLGPMESKKIHDIPWTSTELHGFKERTKKLEQMEEGHTAAASAQEKEKTLHDVIKHSKELMSELDDAICIKMAAKIEDLIPKCESGVAKIPNGLHARRLLGANQRKDFPNQIAKFVVFQDLLVVNSYKKFYEGLKSKHSRKDLDSLLDKLIPMWAALEPVVEAESPNKDTVLEIKPKTGRQ</sequence>